<dbReference type="GO" id="GO:0016020">
    <property type="term" value="C:membrane"/>
    <property type="evidence" value="ECO:0007669"/>
    <property type="project" value="InterPro"/>
</dbReference>
<dbReference type="SMART" id="SM00304">
    <property type="entry name" value="HAMP"/>
    <property type="match status" value="1"/>
</dbReference>
<feature type="transmembrane region" description="Helical" evidence="5">
    <location>
        <begin position="296"/>
        <end position="316"/>
    </location>
</feature>
<evidence type="ECO:0000313" key="9">
    <source>
        <dbReference type="Proteomes" id="UP000199473"/>
    </source>
</evidence>
<comment type="similarity">
    <text evidence="2">Belongs to the methyl-accepting chemotaxis (MCP) protein family.</text>
</comment>
<dbReference type="STRING" id="1123062.SAMN02745775_10394"/>
<evidence type="ECO:0000256" key="3">
    <source>
        <dbReference type="PROSITE-ProRule" id="PRU00284"/>
    </source>
</evidence>
<feature type="transmembrane region" description="Helical" evidence="5">
    <location>
        <begin position="20"/>
        <end position="41"/>
    </location>
</feature>
<proteinExistence type="inferred from homology"/>
<dbReference type="PRINTS" id="PR00260">
    <property type="entry name" value="CHEMTRNSDUCR"/>
</dbReference>
<dbReference type="Gene3D" id="6.10.340.10">
    <property type="match status" value="1"/>
</dbReference>
<reference evidence="8 9" key="1">
    <citation type="submission" date="2016-10" db="EMBL/GenBank/DDBJ databases">
        <authorList>
            <person name="de Groot N.N."/>
        </authorList>
    </citation>
    <scope>NUCLEOTIDE SEQUENCE [LARGE SCALE GENOMIC DNA]</scope>
    <source>
        <strain evidence="8 9">DSM 19981</strain>
    </source>
</reference>
<evidence type="ECO:0000313" key="8">
    <source>
        <dbReference type="EMBL" id="SFK50638.1"/>
    </source>
</evidence>
<feature type="coiled-coil region" evidence="4">
    <location>
        <begin position="362"/>
        <end position="389"/>
    </location>
</feature>
<evidence type="ECO:0000256" key="2">
    <source>
        <dbReference type="ARBA" id="ARBA00029447"/>
    </source>
</evidence>
<name>A0A1I4A2S8_9PROT</name>
<feature type="domain" description="HAMP" evidence="7">
    <location>
        <begin position="318"/>
        <end position="371"/>
    </location>
</feature>
<evidence type="ECO:0000259" key="6">
    <source>
        <dbReference type="PROSITE" id="PS50111"/>
    </source>
</evidence>
<dbReference type="PROSITE" id="PS50111">
    <property type="entry name" value="CHEMOTAXIS_TRANSDUC_2"/>
    <property type="match status" value="1"/>
</dbReference>
<gene>
    <name evidence="8" type="ORF">SAMN02745775_10394</name>
</gene>
<dbReference type="GO" id="GO:0007165">
    <property type="term" value="P:signal transduction"/>
    <property type="evidence" value="ECO:0007669"/>
    <property type="project" value="UniProtKB-KW"/>
</dbReference>
<dbReference type="Proteomes" id="UP000199473">
    <property type="component" value="Unassembled WGS sequence"/>
</dbReference>
<dbReference type="Pfam" id="PF00672">
    <property type="entry name" value="HAMP"/>
    <property type="match status" value="1"/>
</dbReference>
<sequence length="668" mass="69342">MASNTLREGGGQGRFRFGRIGMRLVLALTGTAGIAIGVMTFSNLQLSDALVRDAADRELHALQEFLGDRIASESQRARSMAEMMAGNTAIQDAFAAGDRDALARITVPGLAALRRDHGVTQLQFHTAPATSFLRVHRPDRFGDDLSGFRRTVVEVNRTRAPLAGLENGLDGLGIRGVVPVARQGVHLGSVEVGLSFGAPFFESFTRSTSAPIAFYIARDGGFETFASTFALAPAFDVTTLRAVLGGQPTMQPLQLGGTDYMVALAPVRDFSGTAFGVYALALDRTSFNAAIAEANLRTLMMAIGALILAILVAWLMNRGIGRPVKDITRSMGLLANGSTGITIPGTGRRDEIGEMASALEVFRQGMMEAERLRQEREEAKQQAEADRRATLLSLADRFEASVGATIASVASATRRLDGHATTMADASRKVRAETGAAARGTSTATDAVSTVAAATEELSASIQEIARQVRHSTAATAEAVAEVQRTDAAVTALAENASRIGNVVSLISDIAKQTNLLALNATIEAARAGDAGKGFAVVAGEVKALATQTATATEDIGRQITEMTGATAGVVAAVRAIAGTTARIDEIAASIAGAVEQQSAATRSISDNIQRAAEGTGLANQGVTAVEACAVEADGVAAGVRQAAGDVSDQGGALEKEVSDFLGTLRAA</sequence>
<evidence type="ECO:0000256" key="4">
    <source>
        <dbReference type="SAM" id="Coils"/>
    </source>
</evidence>
<dbReference type="PANTHER" id="PTHR32089:SF112">
    <property type="entry name" value="LYSOZYME-LIKE PROTEIN-RELATED"/>
    <property type="match status" value="1"/>
</dbReference>
<dbReference type="AlphaFoldDB" id="A0A1I4A2S8"/>
<protein>
    <submittedName>
        <fullName evidence="8">Methyl-accepting chemotaxis protein</fullName>
    </submittedName>
</protein>
<dbReference type="InterPro" id="IPR004089">
    <property type="entry name" value="MCPsignal_dom"/>
</dbReference>
<organism evidence="8 9">
    <name type="scientific">Falsiroseomonas stagni DSM 19981</name>
    <dbReference type="NCBI Taxonomy" id="1123062"/>
    <lineage>
        <taxon>Bacteria</taxon>
        <taxon>Pseudomonadati</taxon>
        <taxon>Pseudomonadota</taxon>
        <taxon>Alphaproteobacteria</taxon>
        <taxon>Acetobacterales</taxon>
        <taxon>Roseomonadaceae</taxon>
        <taxon>Falsiroseomonas</taxon>
    </lineage>
</organism>
<dbReference type="SUPFAM" id="SSF58104">
    <property type="entry name" value="Methyl-accepting chemotaxis protein (MCP) signaling domain"/>
    <property type="match status" value="1"/>
</dbReference>
<keyword evidence="1 3" id="KW-0807">Transducer</keyword>
<keyword evidence="5" id="KW-0472">Membrane</keyword>
<feature type="domain" description="Methyl-accepting transducer" evidence="6">
    <location>
        <begin position="412"/>
        <end position="637"/>
    </location>
</feature>
<evidence type="ECO:0000256" key="5">
    <source>
        <dbReference type="SAM" id="Phobius"/>
    </source>
</evidence>
<dbReference type="GO" id="GO:0004888">
    <property type="term" value="F:transmembrane signaling receptor activity"/>
    <property type="evidence" value="ECO:0007669"/>
    <property type="project" value="InterPro"/>
</dbReference>
<keyword evidence="9" id="KW-1185">Reference proteome</keyword>
<accession>A0A1I4A2S8</accession>
<dbReference type="InterPro" id="IPR029150">
    <property type="entry name" value="dCache_3"/>
</dbReference>
<dbReference type="RefSeq" id="WP_092959208.1">
    <property type="nucleotide sequence ID" value="NZ_FOSQ01000003.1"/>
</dbReference>
<dbReference type="Pfam" id="PF14827">
    <property type="entry name" value="dCache_3"/>
    <property type="match status" value="1"/>
</dbReference>
<keyword evidence="5" id="KW-1133">Transmembrane helix</keyword>
<dbReference type="OrthoDB" id="1776073at2"/>
<keyword evidence="4" id="KW-0175">Coiled coil</keyword>
<dbReference type="SMART" id="SM00283">
    <property type="entry name" value="MA"/>
    <property type="match status" value="1"/>
</dbReference>
<dbReference type="Pfam" id="PF00015">
    <property type="entry name" value="MCPsignal"/>
    <property type="match status" value="1"/>
</dbReference>
<dbReference type="InterPro" id="IPR003660">
    <property type="entry name" value="HAMP_dom"/>
</dbReference>
<dbReference type="InterPro" id="IPR004090">
    <property type="entry name" value="Chemotax_Me-accpt_rcpt"/>
</dbReference>
<evidence type="ECO:0000256" key="1">
    <source>
        <dbReference type="ARBA" id="ARBA00023224"/>
    </source>
</evidence>
<dbReference type="InterPro" id="IPR029151">
    <property type="entry name" value="Sensor-like_sf"/>
</dbReference>
<dbReference type="SUPFAM" id="SSF103190">
    <property type="entry name" value="Sensory domain-like"/>
    <property type="match status" value="1"/>
</dbReference>
<dbReference type="PANTHER" id="PTHR32089">
    <property type="entry name" value="METHYL-ACCEPTING CHEMOTAXIS PROTEIN MCPB"/>
    <property type="match status" value="1"/>
</dbReference>
<dbReference type="Gene3D" id="1.10.287.950">
    <property type="entry name" value="Methyl-accepting chemotaxis protein"/>
    <property type="match status" value="1"/>
</dbReference>
<dbReference type="PROSITE" id="PS50885">
    <property type="entry name" value="HAMP"/>
    <property type="match status" value="1"/>
</dbReference>
<evidence type="ECO:0000259" key="7">
    <source>
        <dbReference type="PROSITE" id="PS50885"/>
    </source>
</evidence>
<dbReference type="GO" id="GO:0006935">
    <property type="term" value="P:chemotaxis"/>
    <property type="evidence" value="ECO:0007669"/>
    <property type="project" value="InterPro"/>
</dbReference>
<keyword evidence="5" id="KW-0812">Transmembrane</keyword>
<dbReference type="EMBL" id="FOSQ01000003">
    <property type="protein sequence ID" value="SFK50638.1"/>
    <property type="molecule type" value="Genomic_DNA"/>
</dbReference>